<evidence type="ECO:0000313" key="4">
    <source>
        <dbReference type="Proteomes" id="UP000434582"/>
    </source>
</evidence>
<sequence>MLETFTVITALVGVPSLFRAVVGLGRGRPAPGDDERRLQLVLKGGSLVAIALLTAATLGVFGAWAVAFALCALLSLVRPRWMIPGAQFDSKQGAAAYGAMAGLMLIVWLTMPTQFNPSAGATETLDLVTLGTLLGGRAWLWFARPGAPFRKRRGRRRIDLEDDPAALGADGTGAGQAWWDRVWSQRRAREDASFADAAPMSEAAGPWDDASGRTGRTGPSADPDPDPAPDAAPDPASDPAAADAALAVPGYDPDLLREELAAFRANRALIDRVAIAWPSHTVSEALIHVSVILNETRRFLQDHPDKYRDIRAILVGHAATAADIARLVDRIKSTGEVLDDPDGVAERLFALATLMRETRRKSTQAERDRLKASMAVIDDELSALSAVKDLRVRMAREGDRA</sequence>
<name>A0A7X1ZEH0_9PROT</name>
<feature type="region of interest" description="Disordered" evidence="1">
    <location>
        <begin position="193"/>
        <end position="241"/>
    </location>
</feature>
<organism evidence="3 4">
    <name type="scientific">Roseospira navarrensis</name>
    <dbReference type="NCBI Taxonomy" id="140058"/>
    <lineage>
        <taxon>Bacteria</taxon>
        <taxon>Pseudomonadati</taxon>
        <taxon>Pseudomonadota</taxon>
        <taxon>Alphaproteobacteria</taxon>
        <taxon>Rhodospirillales</taxon>
        <taxon>Rhodospirillaceae</taxon>
        <taxon>Roseospira</taxon>
    </lineage>
</organism>
<dbReference type="OrthoDB" id="9823793at2"/>
<feature type="transmembrane region" description="Helical" evidence="2">
    <location>
        <begin position="44"/>
        <end position="74"/>
    </location>
</feature>
<keyword evidence="2" id="KW-1133">Transmembrane helix</keyword>
<evidence type="ECO:0000256" key="2">
    <source>
        <dbReference type="SAM" id="Phobius"/>
    </source>
</evidence>
<dbReference type="EMBL" id="WIVE01000021">
    <property type="protein sequence ID" value="MQX36529.1"/>
    <property type="molecule type" value="Genomic_DNA"/>
</dbReference>
<comment type="caution">
    <text evidence="3">The sequence shown here is derived from an EMBL/GenBank/DDBJ whole genome shotgun (WGS) entry which is preliminary data.</text>
</comment>
<dbReference type="Proteomes" id="UP000434582">
    <property type="component" value="Unassembled WGS sequence"/>
</dbReference>
<dbReference type="RefSeq" id="WP_153343119.1">
    <property type="nucleotide sequence ID" value="NZ_WIVE01000021.1"/>
</dbReference>
<accession>A0A7X1ZEH0</accession>
<gene>
    <name evidence="3" type="ORF">GHC57_08365</name>
</gene>
<protein>
    <submittedName>
        <fullName evidence="3">Uncharacterized protein</fullName>
    </submittedName>
</protein>
<keyword evidence="2" id="KW-0812">Transmembrane</keyword>
<proteinExistence type="predicted"/>
<reference evidence="3 4" key="1">
    <citation type="submission" date="2019-10" db="EMBL/GenBank/DDBJ databases">
        <title>Draft whole-genome sequence of the purple nonsulfur photosynthetic bacterium Roseospira navarrensis DSM 15114.</title>
        <authorList>
            <person name="Kyndt J.A."/>
            <person name="Meyer T.E."/>
        </authorList>
    </citation>
    <scope>NUCLEOTIDE SEQUENCE [LARGE SCALE GENOMIC DNA]</scope>
    <source>
        <strain evidence="3 4">DSM 15114</strain>
    </source>
</reference>
<keyword evidence="4" id="KW-1185">Reference proteome</keyword>
<evidence type="ECO:0000256" key="1">
    <source>
        <dbReference type="SAM" id="MobiDB-lite"/>
    </source>
</evidence>
<keyword evidence="2" id="KW-0472">Membrane</keyword>
<evidence type="ECO:0000313" key="3">
    <source>
        <dbReference type="EMBL" id="MQX36529.1"/>
    </source>
</evidence>
<dbReference type="AlphaFoldDB" id="A0A7X1ZEH0"/>